<evidence type="ECO:0000313" key="2">
    <source>
        <dbReference type="Proteomes" id="UP001374803"/>
    </source>
</evidence>
<proteinExistence type="predicted"/>
<dbReference type="EMBL" id="CP089983">
    <property type="protein sequence ID" value="WXB05352.1"/>
    <property type="molecule type" value="Genomic_DNA"/>
</dbReference>
<reference evidence="1" key="1">
    <citation type="submission" date="2021-12" db="EMBL/GenBank/DDBJ databases">
        <title>Discovery of the Pendulisporaceae a myxobacterial family with distinct sporulation behavior and unique specialized metabolism.</title>
        <authorList>
            <person name="Garcia R."/>
            <person name="Popoff A."/>
            <person name="Bader C.D."/>
            <person name="Loehr J."/>
            <person name="Walesch S."/>
            <person name="Walt C."/>
            <person name="Boldt J."/>
            <person name="Bunk B."/>
            <person name="Haeckl F.J.F.P.J."/>
            <person name="Gunesch A.P."/>
            <person name="Birkelbach J."/>
            <person name="Nuebel U."/>
            <person name="Pietschmann T."/>
            <person name="Bach T."/>
            <person name="Mueller R."/>
        </authorList>
    </citation>
    <scope>NUCLEOTIDE SEQUENCE</scope>
    <source>
        <strain evidence="1">MSr11367</strain>
    </source>
</reference>
<accession>A0ABZ2L9G8</accession>
<organism evidence="1 2">
    <name type="scientific">Pendulispora rubella</name>
    <dbReference type="NCBI Taxonomy" id="2741070"/>
    <lineage>
        <taxon>Bacteria</taxon>
        <taxon>Pseudomonadati</taxon>
        <taxon>Myxococcota</taxon>
        <taxon>Myxococcia</taxon>
        <taxon>Myxococcales</taxon>
        <taxon>Sorangiineae</taxon>
        <taxon>Pendulisporaceae</taxon>
        <taxon>Pendulispora</taxon>
    </lineage>
</organism>
<dbReference type="RefSeq" id="WP_394834996.1">
    <property type="nucleotide sequence ID" value="NZ_CP089929.1"/>
</dbReference>
<gene>
    <name evidence="1" type="ORF">LVJ94_51705</name>
</gene>
<evidence type="ECO:0000313" key="1">
    <source>
        <dbReference type="EMBL" id="WXB05352.1"/>
    </source>
</evidence>
<name>A0ABZ2L9G8_9BACT</name>
<protein>
    <submittedName>
        <fullName evidence="1">Uncharacterized protein</fullName>
    </submittedName>
</protein>
<keyword evidence="2" id="KW-1185">Reference proteome</keyword>
<dbReference type="Proteomes" id="UP001374803">
    <property type="component" value="Chromosome"/>
</dbReference>
<sequence length="73" mass="8123">MAYAREFGVGYVFRFDVKTGPGPIALDALHIDSLSRDRALASAIMEETQYRGRMDDDEIARAEAAMGRRFPAV</sequence>